<proteinExistence type="inferred from homology"/>
<evidence type="ECO:0000313" key="11">
    <source>
        <dbReference type="Proteomes" id="UP000030149"/>
    </source>
</evidence>
<dbReference type="Proteomes" id="UP000030149">
    <property type="component" value="Unassembled WGS sequence"/>
</dbReference>
<dbReference type="PANTHER" id="PTHR30509:SF8">
    <property type="entry name" value="INNER MEMBRANE PROTEIN YCCS"/>
    <property type="match status" value="1"/>
</dbReference>
<comment type="subcellular location">
    <subcellularLocation>
        <location evidence="1">Cell membrane</location>
        <topology evidence="1">Multi-pass membrane protein</topology>
    </subcellularLocation>
</comment>
<dbReference type="GO" id="GO:0005886">
    <property type="term" value="C:plasma membrane"/>
    <property type="evidence" value="ECO:0007669"/>
    <property type="project" value="UniProtKB-SubCell"/>
</dbReference>
<keyword evidence="5 7" id="KW-0472">Membrane</keyword>
<dbReference type="Pfam" id="PF12805">
    <property type="entry name" value="FUSC-like"/>
    <property type="match status" value="1"/>
</dbReference>
<dbReference type="eggNOG" id="COG1289">
    <property type="taxonomic scope" value="Bacteria"/>
</dbReference>
<dbReference type="AlphaFoldDB" id="A0A0A2MYI5"/>
<comment type="similarity">
    <text evidence="6">Belongs to the YccS/YhfK family.</text>
</comment>
<evidence type="ECO:0000256" key="7">
    <source>
        <dbReference type="SAM" id="Phobius"/>
    </source>
</evidence>
<comment type="caution">
    <text evidence="10">The sequence shown here is derived from an EMBL/GenBank/DDBJ whole genome shotgun (WGS) entry which is preliminary data.</text>
</comment>
<keyword evidence="2" id="KW-1003">Cell membrane</keyword>
<evidence type="ECO:0000256" key="6">
    <source>
        <dbReference type="ARBA" id="ARBA00043993"/>
    </source>
</evidence>
<evidence type="ECO:0000256" key="3">
    <source>
        <dbReference type="ARBA" id="ARBA00022692"/>
    </source>
</evidence>
<keyword evidence="4 7" id="KW-1133">Transmembrane helix</keyword>
<feature type="domain" description="Integral membrane protein YccS N-terminal" evidence="8">
    <location>
        <begin position="67"/>
        <end position="321"/>
    </location>
</feature>
<feature type="transmembrane region" description="Helical" evidence="7">
    <location>
        <begin position="40"/>
        <end position="59"/>
    </location>
</feature>
<feature type="transmembrane region" description="Helical" evidence="7">
    <location>
        <begin position="89"/>
        <end position="107"/>
    </location>
</feature>
<feature type="domain" description="Integral membrane bound transporter" evidence="9">
    <location>
        <begin position="408"/>
        <end position="529"/>
    </location>
</feature>
<evidence type="ECO:0000256" key="5">
    <source>
        <dbReference type="ARBA" id="ARBA00023136"/>
    </source>
</evidence>
<name>A0A0A2MYI5_9FLAO</name>
<reference evidence="10 11" key="2">
    <citation type="journal article" date="2015" name="Stand. Genomic Sci.">
        <title>High quality draft genomic sequence of Flavobacterium enshiense DK69(T) and comparison among Flavobacterium genomes.</title>
        <authorList>
            <person name="Zeng Z."/>
            <person name="Chen C."/>
            <person name="Du H."/>
            <person name="Wang G."/>
            <person name="Li M."/>
        </authorList>
    </citation>
    <scope>NUCLEOTIDE SEQUENCE [LARGE SCALE GENOMIC DNA]</scope>
    <source>
        <strain evidence="10 11">DK69</strain>
    </source>
</reference>
<reference evidence="11" key="1">
    <citation type="submission" date="2013-09" db="EMBL/GenBank/DDBJ databases">
        <authorList>
            <person name="Zeng Z."/>
            <person name="Chen C."/>
        </authorList>
    </citation>
    <scope>NUCLEOTIDE SEQUENCE [LARGE SCALE GENOMIC DNA]</scope>
    <source>
        <strain evidence="11">DK69</strain>
    </source>
</reference>
<keyword evidence="11" id="KW-1185">Reference proteome</keyword>
<dbReference type="InterPro" id="IPR049453">
    <property type="entry name" value="Memb_transporter_dom"/>
</dbReference>
<feature type="transmembrane region" description="Helical" evidence="7">
    <location>
        <begin position="12"/>
        <end position="34"/>
    </location>
</feature>
<dbReference type="InterPro" id="IPR032692">
    <property type="entry name" value="YccS_N"/>
</dbReference>
<evidence type="ECO:0000256" key="4">
    <source>
        <dbReference type="ARBA" id="ARBA00022989"/>
    </source>
</evidence>
<dbReference type="PATRIC" id="fig|1107311.5.peg.422"/>
<evidence type="ECO:0000256" key="2">
    <source>
        <dbReference type="ARBA" id="ARBA00022475"/>
    </source>
</evidence>
<evidence type="ECO:0000313" key="10">
    <source>
        <dbReference type="EMBL" id="KGO97414.1"/>
    </source>
</evidence>
<organism evidence="10 11">
    <name type="scientific">Flavobacterium enshiense DK69</name>
    <dbReference type="NCBI Taxonomy" id="1107311"/>
    <lineage>
        <taxon>Bacteria</taxon>
        <taxon>Pseudomonadati</taxon>
        <taxon>Bacteroidota</taxon>
        <taxon>Flavobacteriia</taxon>
        <taxon>Flavobacteriales</taxon>
        <taxon>Flavobacteriaceae</taxon>
        <taxon>Flavobacterium</taxon>
    </lineage>
</organism>
<dbReference type="EMBL" id="JRLZ01000001">
    <property type="protein sequence ID" value="KGO97414.1"/>
    <property type="molecule type" value="Genomic_DNA"/>
</dbReference>
<sequence>MIQKIKKHTDNTNFANALKVTIACALPVIILSQFDHFKEGFAIAIGALLTFPSDVPGSLSHKIRGILIAVFLITTTTLTLGFIQDSPIIVYPILLVLLFFFSMISVYGQRASMVSFVCLMTVSLAFSHSYKGWQLIEHTSYILLGGLFYLFISLLFHFLRPHRYMELQIADCLQLTSRYLKLRGDLWNSDADKIRITEKQLEIQVEINTIHENIREFLFRNTINSSNSNQNRKMLIVFTNLVEILEISLSFSFNHDELHQRFDNHPKTLRTYQNLAYDIAATLKKLSQSLQNNTKYTPEHTLLLDLEKLQQIIERYKTEIGTTATSEGLLMLKNMQHYAERQVEKIKIIEKALAGYLNLEEFRHKHKEIEKFLTPQNYRLRVLAENMSFSSTAFRHALRLSLTILAGFIIGKLLPLQNGYWILLTIVVIMRPGYGLTKQRSFQRISGTIIGGIIAFGILYFVSNNYILGTLSVIAMILGFIYSQIDYKIGATFVTINVIFIYGMLSPNVTEVIQYRILDTIFGAVLAFLGNYFLWPSWEFLKLSNHLEKSIGANRNYLREITLFYNRKGEPTTEYKLSRKQAFIEIGNLMASFQRMKQEPKSKQKNIANVYKTVVLNHTLLSSAASLGTYVQSHKTTEASEAFNIVTDTVIRNLDLAIETLSGNRKDSALTSDEKERLDLSFIELKNIRYQELKRKSINEEDFQLKMEEAQLVIDQLIWLINLSENLLKEIKNLNTNE</sequence>
<evidence type="ECO:0000259" key="8">
    <source>
        <dbReference type="Pfam" id="PF12805"/>
    </source>
</evidence>
<dbReference type="Pfam" id="PF13515">
    <property type="entry name" value="FUSC_2"/>
    <property type="match status" value="1"/>
</dbReference>
<evidence type="ECO:0000256" key="1">
    <source>
        <dbReference type="ARBA" id="ARBA00004651"/>
    </source>
</evidence>
<feature type="transmembrane region" description="Helical" evidence="7">
    <location>
        <begin position="487"/>
        <end position="505"/>
    </location>
</feature>
<keyword evidence="3 7" id="KW-0812">Transmembrane</keyword>
<feature type="transmembrane region" description="Helical" evidence="7">
    <location>
        <begin position="114"/>
        <end position="133"/>
    </location>
</feature>
<protein>
    <submittedName>
        <fullName evidence="10">Membrane protein</fullName>
    </submittedName>
</protein>
<dbReference type="PANTHER" id="PTHR30509">
    <property type="entry name" value="P-HYDROXYBENZOIC ACID EFFLUX PUMP SUBUNIT-RELATED"/>
    <property type="match status" value="1"/>
</dbReference>
<feature type="transmembrane region" description="Helical" evidence="7">
    <location>
        <begin position="66"/>
        <end position="83"/>
    </location>
</feature>
<evidence type="ECO:0000259" key="9">
    <source>
        <dbReference type="Pfam" id="PF13515"/>
    </source>
</evidence>
<dbReference type="STRING" id="1107311.Q767_02135"/>
<feature type="transmembrane region" description="Helical" evidence="7">
    <location>
        <begin position="139"/>
        <end position="159"/>
    </location>
</feature>
<dbReference type="OrthoDB" id="8670769at2"/>
<gene>
    <name evidence="10" type="ORF">Q767_02135</name>
</gene>
<feature type="transmembrane region" description="Helical" evidence="7">
    <location>
        <begin position="449"/>
        <end position="481"/>
    </location>
</feature>
<feature type="transmembrane region" description="Helical" evidence="7">
    <location>
        <begin position="517"/>
        <end position="535"/>
    </location>
</feature>
<accession>A0A0A2MYI5</accession>